<sequence length="63" mass="6866">MRGVDRWCVDGRCVDTGAWMGCVWTVNKGTNDVDGRGCRSNGEPCTISNIAVVVGVMRAISWF</sequence>
<comment type="caution">
    <text evidence="1">The sequence shown here is derived from an EMBL/GenBank/DDBJ whole genome shotgun (WGS) entry which is preliminary data.</text>
</comment>
<dbReference type="Proteomes" id="UP000712600">
    <property type="component" value="Unassembled WGS sequence"/>
</dbReference>
<protein>
    <submittedName>
        <fullName evidence="1">Uncharacterized protein</fullName>
    </submittedName>
</protein>
<dbReference type="EMBL" id="QGKX02001290">
    <property type="protein sequence ID" value="KAF3539953.1"/>
    <property type="molecule type" value="Genomic_DNA"/>
</dbReference>
<evidence type="ECO:0000313" key="1">
    <source>
        <dbReference type="EMBL" id="KAF3539953.1"/>
    </source>
</evidence>
<accession>A0A8S9QIY9</accession>
<dbReference type="AlphaFoldDB" id="A0A8S9QIY9"/>
<evidence type="ECO:0000313" key="2">
    <source>
        <dbReference type="Proteomes" id="UP000712600"/>
    </source>
</evidence>
<reference evidence="1" key="1">
    <citation type="submission" date="2019-12" db="EMBL/GenBank/DDBJ databases">
        <title>Genome sequencing and annotation of Brassica cretica.</title>
        <authorList>
            <person name="Studholme D.J."/>
            <person name="Sarris P."/>
        </authorList>
    </citation>
    <scope>NUCLEOTIDE SEQUENCE</scope>
    <source>
        <strain evidence="1">PFS-109/04</strain>
        <tissue evidence="1">Leaf</tissue>
    </source>
</reference>
<organism evidence="1 2">
    <name type="scientific">Brassica cretica</name>
    <name type="common">Mustard</name>
    <dbReference type="NCBI Taxonomy" id="69181"/>
    <lineage>
        <taxon>Eukaryota</taxon>
        <taxon>Viridiplantae</taxon>
        <taxon>Streptophyta</taxon>
        <taxon>Embryophyta</taxon>
        <taxon>Tracheophyta</taxon>
        <taxon>Spermatophyta</taxon>
        <taxon>Magnoliopsida</taxon>
        <taxon>eudicotyledons</taxon>
        <taxon>Gunneridae</taxon>
        <taxon>Pentapetalae</taxon>
        <taxon>rosids</taxon>
        <taxon>malvids</taxon>
        <taxon>Brassicales</taxon>
        <taxon>Brassicaceae</taxon>
        <taxon>Brassiceae</taxon>
        <taxon>Brassica</taxon>
    </lineage>
</organism>
<proteinExistence type="predicted"/>
<name>A0A8S9QIY9_BRACR</name>
<gene>
    <name evidence="1" type="ORF">F2Q69_00019462</name>
</gene>